<dbReference type="PANTHER" id="PTHR35460:SF1">
    <property type="entry name" value="TRNA LIGASE 1"/>
    <property type="match status" value="1"/>
</dbReference>
<dbReference type="GO" id="GO:0003972">
    <property type="term" value="F:RNA ligase (ATP) activity"/>
    <property type="evidence" value="ECO:0007669"/>
    <property type="project" value="InterPro"/>
</dbReference>
<sequence>MSPAQPRNLCCILSPSALPARSRPFLLLRLFSSAGPCVSRRCLSLDDLRFGALSIGDPGRPSSIAMPSGSRRKSAGSDQEPRQNQQSSATAGDGAPAAEAVTNRLSRLILPASDARSPVGAIPSSSVLSPLQFGVVQKSENVITLQGLKDARVVKSYGTASGPVAVEVDTGAAVAVSPDKSSSSGVTSPSTEASGLPKLFKGPLGGDFTVDTHTFARAQIRATFYPKFENEKSDQEVRSRMIELVSHGLATLEVSLKHSGSLFMYAGHKGGAYAKNSFGNIYTAVGVFVLGRMLREAWGSQASRKQAEFNDYLEKNRICISMELVTAVLGDHGQRPIDDYVVVTAVTELGNGKPKFYSTPDVIAFCRKWRLPTNHVWLFSTRRSVSSFFAAYDALCEEGTATPVCRALDEVADISIPGSKDHVEVQGEILEGLVARVVSPDSSKHMEEVLKEFPSAPLEGAGHDLGLTLREVCAANRSDEKFQIRSLLQNVGTDMCPDNADWFGSGTVGSHSQNADRSVLSKFLQARPADFSTTKLQEMIRLMRQRHFPAAFKCYHNFHKIDSWSTDSLDFKMVIHVHSDSVFRRYQQEMRKNPGLWPLYRGFFVDINIFKGKEKTSERTDDNDSLLKNKSGSSTSGSAVTESLADEDTNLMIKLKFLTYKIRTFLIRNGLSMLFKDGPAAYRTYYLRQMKIWGTSTRKQKELSKMLDEWAGYIQRKCGHKKLASSTYLTEAEPFLEQYAKRSKENQALIGSAGNLVRTEDFLAVLDADRDEEGDLVRRDELAPPPTTTVTDKVPKNDGLIVFFPGIPGCAKSALCREIVNSPGLLGDDRPVHSLMGDLIKGRYWQKVADERKKRPYTITLADKNAPNEEVWRQIEDMCRHTKASAVPVVPDSEGTDANPFSLDALAVFIFRVLQRANHPGNLDKASPNAGYVLLMFYHLYEGKSRREFESELVERFGALVKMPLLKPDRSPLPDSVKSILEEGMALYRLHSNKHGRLEPSKGAYAKEWAQWEKRLREVMLGNSDHLNSIQVPFANAVEQVVEQLKAAARGEYRPPTPSTEKRKFGSIVFAAVTLPMAEVTAALYKLAEEDARARRGFLASKDGELEGGAAAGAPLLERAHVTLAHKRSHGVTTVASYGVYVGRQVPVELTALLVSDKLAAFEAAIGCVDDGERISSKNEWPHVTVWAGAGASPKDANDLPRLVSEGTATRIDINPPLTLSGTVDFY</sequence>
<evidence type="ECO:0000313" key="2">
    <source>
        <dbReference type="EMBL" id="CAA7404360.1"/>
    </source>
</evidence>
<protein>
    <submittedName>
        <fullName evidence="2">Uncharacterized protein</fullName>
    </submittedName>
</protein>
<accession>A0A7I8L364</accession>
<dbReference type="InterPro" id="IPR038837">
    <property type="entry name" value="tRNA_ligase_1"/>
</dbReference>
<dbReference type="OrthoDB" id="1912039at2759"/>
<reference evidence="2" key="1">
    <citation type="submission" date="2020-02" db="EMBL/GenBank/DDBJ databases">
        <authorList>
            <person name="Scholz U."/>
            <person name="Mascher M."/>
            <person name="Fiebig A."/>
        </authorList>
    </citation>
    <scope>NUCLEOTIDE SEQUENCE</scope>
</reference>
<dbReference type="AlphaFoldDB" id="A0A7I8L364"/>
<feature type="compositionally biased region" description="Polar residues" evidence="1">
    <location>
        <begin position="628"/>
        <end position="641"/>
    </location>
</feature>
<proteinExistence type="predicted"/>
<dbReference type="EMBL" id="LR746273">
    <property type="protein sequence ID" value="CAA7404360.1"/>
    <property type="molecule type" value="Genomic_DNA"/>
</dbReference>
<name>A0A7I8L364_SPIIN</name>
<keyword evidence="3" id="KW-1185">Reference proteome</keyword>
<evidence type="ECO:0000256" key="1">
    <source>
        <dbReference type="SAM" id="MobiDB-lite"/>
    </source>
</evidence>
<evidence type="ECO:0000313" key="3">
    <source>
        <dbReference type="Proteomes" id="UP000663760"/>
    </source>
</evidence>
<dbReference type="PANTHER" id="PTHR35460">
    <property type="entry name" value="TRNA LIGASE 1"/>
    <property type="match status" value="1"/>
</dbReference>
<dbReference type="Proteomes" id="UP000663760">
    <property type="component" value="Chromosome 10"/>
</dbReference>
<feature type="region of interest" description="Disordered" evidence="1">
    <location>
        <begin position="616"/>
        <end position="641"/>
    </location>
</feature>
<organism evidence="2 3">
    <name type="scientific">Spirodela intermedia</name>
    <name type="common">Intermediate duckweed</name>
    <dbReference type="NCBI Taxonomy" id="51605"/>
    <lineage>
        <taxon>Eukaryota</taxon>
        <taxon>Viridiplantae</taxon>
        <taxon>Streptophyta</taxon>
        <taxon>Embryophyta</taxon>
        <taxon>Tracheophyta</taxon>
        <taxon>Spermatophyta</taxon>
        <taxon>Magnoliopsida</taxon>
        <taxon>Liliopsida</taxon>
        <taxon>Araceae</taxon>
        <taxon>Lemnoideae</taxon>
        <taxon>Spirodela</taxon>
    </lineage>
</organism>
<feature type="compositionally biased region" description="Basic and acidic residues" evidence="1">
    <location>
        <begin position="616"/>
        <end position="627"/>
    </location>
</feature>
<gene>
    <name evidence="2" type="ORF">SI8410_10015038</name>
</gene>
<feature type="region of interest" description="Disordered" evidence="1">
    <location>
        <begin position="59"/>
        <end position="97"/>
    </location>
</feature>
<dbReference type="GO" id="GO:0006388">
    <property type="term" value="P:tRNA splicing, via endonucleolytic cleavage and ligation"/>
    <property type="evidence" value="ECO:0007669"/>
    <property type="project" value="InterPro"/>
</dbReference>